<evidence type="ECO:0000256" key="4">
    <source>
        <dbReference type="ARBA" id="ARBA00022475"/>
    </source>
</evidence>
<proteinExistence type="inferred from homology"/>
<dbReference type="SUPFAM" id="SSF52540">
    <property type="entry name" value="P-loop containing nucleoside triphosphate hydrolases"/>
    <property type="match status" value="1"/>
</dbReference>
<feature type="non-terminal residue" evidence="6">
    <location>
        <position position="1"/>
    </location>
</feature>
<sequence length="76" mass="8268">KPSGGSIYINNVDLLAKDTDVPKIRQKMGMVFQSFNLYAHLSVLENLTLGPVKLLGKSKAEANQKSLELLKLVGLA</sequence>
<evidence type="ECO:0000313" key="7">
    <source>
        <dbReference type="Proteomes" id="UP000263273"/>
    </source>
</evidence>
<dbReference type="InterPro" id="IPR027417">
    <property type="entry name" value="P-loop_NTPase"/>
</dbReference>
<feature type="non-terminal residue" evidence="6">
    <location>
        <position position="76"/>
    </location>
</feature>
<gene>
    <name evidence="6" type="ORF">DDZ44_07370</name>
</gene>
<keyword evidence="3" id="KW-0813">Transport</keyword>
<keyword evidence="5" id="KW-0472">Membrane</keyword>
<evidence type="ECO:0000256" key="5">
    <source>
        <dbReference type="ARBA" id="ARBA00023136"/>
    </source>
</evidence>
<dbReference type="Gene3D" id="3.40.50.300">
    <property type="entry name" value="P-loop containing nucleotide triphosphate hydrolases"/>
    <property type="match status" value="1"/>
</dbReference>
<dbReference type="GO" id="GO:0005524">
    <property type="term" value="F:ATP binding"/>
    <property type="evidence" value="ECO:0007669"/>
    <property type="project" value="UniProtKB-KW"/>
</dbReference>
<comment type="caution">
    <text evidence="6">The sequence shown here is derived from an EMBL/GenBank/DDBJ whole genome shotgun (WGS) entry which is preliminary data.</text>
</comment>
<evidence type="ECO:0000256" key="2">
    <source>
        <dbReference type="ARBA" id="ARBA00005417"/>
    </source>
</evidence>
<dbReference type="InterPro" id="IPR050086">
    <property type="entry name" value="MetN_ABC_transporter-like"/>
</dbReference>
<reference evidence="6 7" key="1">
    <citation type="journal article" date="2018" name="Nat. Biotechnol.">
        <title>A standardized bacterial taxonomy based on genome phylogeny substantially revises the tree of life.</title>
        <authorList>
            <person name="Parks D.H."/>
            <person name="Chuvochina M."/>
            <person name="Waite D.W."/>
            <person name="Rinke C."/>
            <person name="Skarshewski A."/>
            <person name="Chaumeil P.A."/>
            <person name="Hugenholtz P."/>
        </authorList>
    </citation>
    <scope>NUCLEOTIDE SEQUENCE [LARGE SCALE GENOMIC DNA]</scope>
    <source>
        <strain evidence="6">UBA10948</strain>
    </source>
</reference>
<accession>A0A354YWM1</accession>
<comment type="subcellular location">
    <subcellularLocation>
        <location evidence="1">Cell membrane</location>
        <topology evidence="1">Peripheral membrane protein</topology>
    </subcellularLocation>
</comment>
<comment type="similarity">
    <text evidence="2">Belongs to the ABC transporter superfamily.</text>
</comment>
<evidence type="ECO:0000256" key="3">
    <source>
        <dbReference type="ARBA" id="ARBA00022448"/>
    </source>
</evidence>
<keyword evidence="6" id="KW-0547">Nucleotide-binding</keyword>
<dbReference type="GO" id="GO:0005886">
    <property type="term" value="C:plasma membrane"/>
    <property type="evidence" value="ECO:0007669"/>
    <property type="project" value="UniProtKB-SubCell"/>
</dbReference>
<evidence type="ECO:0000256" key="1">
    <source>
        <dbReference type="ARBA" id="ARBA00004202"/>
    </source>
</evidence>
<dbReference type="PANTHER" id="PTHR43166:SF9">
    <property type="entry name" value="GLUTAMATE_ASPARTATE IMPORT ATP-BINDING PROTEIN GLTL"/>
    <property type="match status" value="1"/>
</dbReference>
<dbReference type="EMBL" id="DNZF01000163">
    <property type="protein sequence ID" value="HBK53738.1"/>
    <property type="molecule type" value="Genomic_DNA"/>
</dbReference>
<evidence type="ECO:0000313" key="6">
    <source>
        <dbReference type="EMBL" id="HBK53738.1"/>
    </source>
</evidence>
<keyword evidence="6" id="KW-0067">ATP-binding</keyword>
<organism evidence="6 7">
    <name type="scientific">Syntrophomonas wolfei</name>
    <dbReference type="NCBI Taxonomy" id="863"/>
    <lineage>
        <taxon>Bacteria</taxon>
        <taxon>Bacillati</taxon>
        <taxon>Bacillota</taxon>
        <taxon>Clostridia</taxon>
        <taxon>Eubacteriales</taxon>
        <taxon>Syntrophomonadaceae</taxon>
        <taxon>Syntrophomonas</taxon>
    </lineage>
</organism>
<dbReference type="Proteomes" id="UP000263273">
    <property type="component" value="Unassembled WGS sequence"/>
</dbReference>
<dbReference type="AlphaFoldDB" id="A0A354YWM1"/>
<name>A0A354YWM1_9FIRM</name>
<keyword evidence="4" id="KW-1003">Cell membrane</keyword>
<protein>
    <submittedName>
        <fullName evidence="6">Amino acid ABC transporter ATP-binding protein</fullName>
    </submittedName>
</protein>
<dbReference type="PANTHER" id="PTHR43166">
    <property type="entry name" value="AMINO ACID IMPORT ATP-BINDING PROTEIN"/>
    <property type="match status" value="1"/>
</dbReference>